<keyword evidence="3" id="KW-1185">Reference proteome</keyword>
<evidence type="ECO:0000256" key="1">
    <source>
        <dbReference type="SAM" id="Phobius"/>
    </source>
</evidence>
<keyword evidence="1" id="KW-0812">Transmembrane</keyword>
<protein>
    <submittedName>
        <fullName evidence="2">PepSY domain-containing protein</fullName>
    </submittedName>
</protein>
<evidence type="ECO:0000313" key="2">
    <source>
        <dbReference type="EMBL" id="MEE2527327.1"/>
    </source>
</evidence>
<dbReference type="InterPro" id="IPR005625">
    <property type="entry name" value="PepSY-ass_TM"/>
</dbReference>
<dbReference type="RefSeq" id="WP_330199988.1">
    <property type="nucleotide sequence ID" value="NZ_JAZDRP010000011.1"/>
</dbReference>
<name>A0ABU7LTS9_9PROT</name>
<proteinExistence type="predicted"/>
<accession>A0ABU7LTS9</accession>
<dbReference type="Proteomes" id="UP001354971">
    <property type="component" value="Unassembled WGS sequence"/>
</dbReference>
<dbReference type="EMBL" id="JAZDRP010000011">
    <property type="protein sequence ID" value="MEE2527327.1"/>
    <property type="molecule type" value="Genomic_DNA"/>
</dbReference>
<gene>
    <name evidence="2" type="ORF">V0U79_13250</name>
</gene>
<reference evidence="2 3" key="1">
    <citation type="submission" date="2024-01" db="EMBL/GenBank/DDBJ databases">
        <title>Hyphobacterium bacterium isolated from marine sediment.</title>
        <authorList>
            <person name="Zhao S."/>
        </authorList>
    </citation>
    <scope>NUCLEOTIDE SEQUENCE [LARGE SCALE GENOMIC DNA]</scope>
    <source>
        <strain evidence="3">HN65</strain>
    </source>
</reference>
<comment type="caution">
    <text evidence="2">The sequence shown here is derived from an EMBL/GenBank/DDBJ whole genome shotgun (WGS) entry which is preliminary data.</text>
</comment>
<dbReference type="Pfam" id="PF03929">
    <property type="entry name" value="PepSY_TM"/>
    <property type="match status" value="1"/>
</dbReference>
<sequence length="235" mass="26310">MRPFIRWLIRLHKWAALIIGLQVLAWVAGGVVMSAIPIEQVRGEHNIAEPVAGLDLTGVRSPADIAAEAGIEPSSVELRTWLGRTVYEFGRNGEASLIADAVSGDLLSPIDEETAIAVARADYAGDPDIEAVTFFAEPTWESRRDTPTFRVDFADGEGTRLYVSTATGEVVARRNDAWRFYDFFWMLHIMDYGDRSHFNHPLLVWSSVIALAMSLFGFILLFPWLGRMISRRKLD</sequence>
<keyword evidence="1" id="KW-1133">Transmembrane helix</keyword>
<keyword evidence="1" id="KW-0472">Membrane</keyword>
<organism evidence="2 3">
    <name type="scientific">Hyphobacterium lacteum</name>
    <dbReference type="NCBI Taxonomy" id="3116575"/>
    <lineage>
        <taxon>Bacteria</taxon>
        <taxon>Pseudomonadati</taxon>
        <taxon>Pseudomonadota</taxon>
        <taxon>Alphaproteobacteria</taxon>
        <taxon>Maricaulales</taxon>
        <taxon>Maricaulaceae</taxon>
        <taxon>Hyphobacterium</taxon>
    </lineage>
</organism>
<evidence type="ECO:0000313" key="3">
    <source>
        <dbReference type="Proteomes" id="UP001354971"/>
    </source>
</evidence>
<feature type="transmembrane region" description="Helical" evidence="1">
    <location>
        <begin position="202"/>
        <end position="225"/>
    </location>
</feature>